<keyword evidence="3" id="KW-1015">Disulfide bond</keyword>
<proteinExistence type="predicted"/>
<gene>
    <name evidence="6" type="ORF">As57867_020668</name>
</gene>
<dbReference type="Pfam" id="PF00066">
    <property type="entry name" value="Notch"/>
    <property type="match status" value="1"/>
</dbReference>
<dbReference type="InterPro" id="IPR032675">
    <property type="entry name" value="LRR_dom_sf"/>
</dbReference>
<accession>A0A6A4XW33</accession>
<name>A0A6A4XW33_9STRA</name>
<dbReference type="SUPFAM" id="SSF52058">
    <property type="entry name" value="L domain-like"/>
    <property type="match status" value="1"/>
</dbReference>
<dbReference type="Gene3D" id="3.80.10.10">
    <property type="entry name" value="Ribonuclease Inhibitor"/>
    <property type="match status" value="1"/>
</dbReference>
<evidence type="ECO:0000256" key="4">
    <source>
        <dbReference type="ARBA" id="ARBA00023180"/>
    </source>
</evidence>
<protein>
    <recommendedName>
        <fullName evidence="5">LNR domain-containing protein</fullName>
    </recommendedName>
</protein>
<feature type="non-terminal residue" evidence="6">
    <location>
        <position position="1"/>
    </location>
</feature>
<evidence type="ECO:0000256" key="3">
    <source>
        <dbReference type="ARBA" id="ARBA00023157"/>
    </source>
</evidence>
<evidence type="ECO:0000313" key="6">
    <source>
        <dbReference type="EMBL" id="KAF0687523.1"/>
    </source>
</evidence>
<keyword evidence="2" id="KW-0677">Repeat</keyword>
<dbReference type="AlphaFoldDB" id="A0A6A4XW33"/>
<reference evidence="6" key="1">
    <citation type="submission" date="2019-06" db="EMBL/GenBank/DDBJ databases">
        <title>Genomics analysis of Aphanomyces spp. identifies a new class of oomycete effector associated with host adaptation.</title>
        <authorList>
            <person name="Gaulin E."/>
        </authorList>
    </citation>
    <scope>NUCLEOTIDE SEQUENCE</scope>
    <source>
        <strain evidence="6">CBS 578.67</strain>
    </source>
</reference>
<evidence type="ECO:0000259" key="5">
    <source>
        <dbReference type="Pfam" id="PF00066"/>
    </source>
</evidence>
<dbReference type="EMBL" id="VJMH01006904">
    <property type="protein sequence ID" value="KAF0687523.1"/>
    <property type="molecule type" value="Genomic_DNA"/>
</dbReference>
<organism evidence="6">
    <name type="scientific">Aphanomyces stellatus</name>
    <dbReference type="NCBI Taxonomy" id="120398"/>
    <lineage>
        <taxon>Eukaryota</taxon>
        <taxon>Sar</taxon>
        <taxon>Stramenopiles</taxon>
        <taxon>Oomycota</taxon>
        <taxon>Saprolegniomycetes</taxon>
        <taxon>Saprolegniales</taxon>
        <taxon>Verrucalvaceae</taxon>
        <taxon>Aphanomyces</taxon>
    </lineage>
</organism>
<keyword evidence="1" id="KW-0433">Leucine-rich repeat</keyword>
<comment type="caution">
    <text evidence="6">The sequence shown here is derived from an EMBL/GenBank/DDBJ whole genome shotgun (WGS) entry which is preliminary data.</text>
</comment>
<evidence type="ECO:0000256" key="2">
    <source>
        <dbReference type="ARBA" id="ARBA00022737"/>
    </source>
</evidence>
<dbReference type="PANTHER" id="PTHR45712:SF22">
    <property type="entry name" value="INSULIN-LIKE GROWTH FACTOR-BINDING PROTEIN COMPLEX ACID LABILE SUBUNIT"/>
    <property type="match status" value="1"/>
</dbReference>
<dbReference type="InterPro" id="IPR050333">
    <property type="entry name" value="SLRP"/>
</dbReference>
<dbReference type="PANTHER" id="PTHR45712">
    <property type="entry name" value="AGAP008170-PA"/>
    <property type="match status" value="1"/>
</dbReference>
<feature type="domain" description="LNR" evidence="5">
    <location>
        <begin position="267"/>
        <end position="298"/>
    </location>
</feature>
<dbReference type="InterPro" id="IPR000800">
    <property type="entry name" value="Notch_dom"/>
</dbReference>
<evidence type="ECO:0000256" key="1">
    <source>
        <dbReference type="ARBA" id="ARBA00022614"/>
    </source>
</evidence>
<sequence length="305" mass="33640">RDPCPVYCPLVVRPIFDLRCNCAYVRINCYTLANNTPEALMDPSVVGTRTLMLQLARCDLPRGLNTSAMAPHTNLFKIVILFSNMTRWDATLPSSVHNLFIRFAPLATLPTVATTNIPSYFYILYIDSCPLGAIPKALFAQMPYLERVILANISLTVFPDEIATLSQLYDLNLRDNNLTTVPMTWQLQSTTNKFLRSVRLGGNNLQNGPWAMVRQGVIVDLSSNPIASVAGSNLDMPTAIAKGQVVLDDSPYCNVSPGIVGCRPSLCAPGCYMYMKGDYVCHPVCFNQACAYDDGDCDDMGFDRP</sequence>
<keyword evidence="4" id="KW-0325">Glycoprotein</keyword>